<dbReference type="OrthoDB" id="9803667at2"/>
<dbReference type="EC" id="2.7.7.2" evidence="15"/>
<dbReference type="SUPFAM" id="SSF82114">
    <property type="entry name" value="Riboflavin kinase-like"/>
    <property type="match status" value="1"/>
</dbReference>
<evidence type="ECO:0000256" key="13">
    <source>
        <dbReference type="ARBA" id="ARBA00047880"/>
    </source>
</evidence>
<evidence type="ECO:0000256" key="1">
    <source>
        <dbReference type="ARBA" id="ARBA00002121"/>
    </source>
</evidence>
<dbReference type="CDD" id="cd02064">
    <property type="entry name" value="FAD_synthetase_N"/>
    <property type="match status" value="1"/>
</dbReference>
<dbReference type="GO" id="GO:0005524">
    <property type="term" value="F:ATP binding"/>
    <property type="evidence" value="ECO:0007669"/>
    <property type="project" value="UniProtKB-UniRule"/>
</dbReference>
<keyword evidence="9 15" id="KW-0418">Kinase</keyword>
<comment type="catalytic activity">
    <reaction evidence="13 15">
        <text>riboflavin + ATP = FMN + ADP + H(+)</text>
        <dbReference type="Rhea" id="RHEA:14357"/>
        <dbReference type="ChEBI" id="CHEBI:15378"/>
        <dbReference type="ChEBI" id="CHEBI:30616"/>
        <dbReference type="ChEBI" id="CHEBI:57986"/>
        <dbReference type="ChEBI" id="CHEBI:58210"/>
        <dbReference type="ChEBI" id="CHEBI:456216"/>
        <dbReference type="EC" id="2.7.1.26"/>
    </reaction>
</comment>
<protein>
    <recommendedName>
        <fullName evidence="15">Riboflavin biosynthesis protein</fullName>
    </recommendedName>
    <domain>
        <recommendedName>
            <fullName evidence="15">Riboflavin kinase</fullName>
            <ecNumber evidence="15">2.7.1.26</ecNumber>
        </recommendedName>
        <alternativeName>
            <fullName evidence="15">Flavokinase</fullName>
        </alternativeName>
    </domain>
    <domain>
        <recommendedName>
            <fullName evidence="15">FMN adenylyltransferase</fullName>
            <ecNumber evidence="15">2.7.7.2</ecNumber>
        </recommendedName>
        <alternativeName>
            <fullName evidence="15">FAD pyrophosphorylase</fullName>
        </alternativeName>
        <alternativeName>
            <fullName evidence="15">FAD synthase</fullName>
        </alternativeName>
    </domain>
</protein>
<dbReference type="GO" id="GO:0003919">
    <property type="term" value="F:FMN adenylyltransferase activity"/>
    <property type="evidence" value="ECO:0007669"/>
    <property type="project" value="UniProtKB-UniRule"/>
</dbReference>
<dbReference type="Pfam" id="PF06574">
    <property type="entry name" value="FAD_syn"/>
    <property type="match status" value="1"/>
</dbReference>
<comment type="catalytic activity">
    <reaction evidence="14 15">
        <text>FMN + ATP + H(+) = FAD + diphosphate</text>
        <dbReference type="Rhea" id="RHEA:17237"/>
        <dbReference type="ChEBI" id="CHEBI:15378"/>
        <dbReference type="ChEBI" id="CHEBI:30616"/>
        <dbReference type="ChEBI" id="CHEBI:33019"/>
        <dbReference type="ChEBI" id="CHEBI:57692"/>
        <dbReference type="ChEBI" id="CHEBI:58210"/>
        <dbReference type="EC" id="2.7.7.2"/>
    </reaction>
</comment>
<sequence>MRIFRHYTDLPEDARGSVVAIGNFDGIHKGHQVVINEAGFIARALNKPWAVMTFEPHPDALFKPDGEPFRLTTMRTKAQMIEQLGVDELLIQHFDFAFAGLTAAQFVEEVLVKGLGASHVVAGYDFQFGQKRQGDCDTLLHMGRANGFGFTAVPKVADEQGIVYSSTRVRDYLKAGDAHGAAHVLERPFEVEGRVEHGDARGRQLGFPTANVLLGDFLRPALGVYAIRAGVVEDGEVTWINGVCNVGKRPTFDKGEYVILEAHLFDFEGDLYGKHLRVQLLERLRPEQKFDGLDALKAQIVLDCEKAREILAKEG</sequence>
<dbReference type="NCBIfam" id="TIGR00083">
    <property type="entry name" value="ribF"/>
    <property type="match status" value="1"/>
</dbReference>
<comment type="similarity">
    <text evidence="15">Belongs to the ribF family.</text>
</comment>
<evidence type="ECO:0000256" key="7">
    <source>
        <dbReference type="ARBA" id="ARBA00022695"/>
    </source>
</evidence>
<evidence type="ECO:0000259" key="16">
    <source>
        <dbReference type="SMART" id="SM00904"/>
    </source>
</evidence>
<comment type="pathway">
    <text evidence="2 15">Cofactor biosynthesis; FAD biosynthesis; FAD from FMN: step 1/1.</text>
</comment>
<evidence type="ECO:0000256" key="6">
    <source>
        <dbReference type="ARBA" id="ARBA00022679"/>
    </source>
</evidence>
<keyword evidence="10 15" id="KW-0274">FAD</keyword>
<evidence type="ECO:0000256" key="8">
    <source>
        <dbReference type="ARBA" id="ARBA00022741"/>
    </source>
</evidence>
<dbReference type="GO" id="GO:0009398">
    <property type="term" value="P:FMN biosynthetic process"/>
    <property type="evidence" value="ECO:0007669"/>
    <property type="project" value="UniProtKB-UniRule"/>
</dbReference>
<dbReference type="UniPathway" id="UPA00276">
    <property type="reaction ID" value="UER00406"/>
</dbReference>
<dbReference type="SUPFAM" id="SSF52374">
    <property type="entry name" value="Nucleotidylyl transferase"/>
    <property type="match status" value="1"/>
</dbReference>
<name>A0A1E5Q8F3_9PROT</name>
<evidence type="ECO:0000256" key="9">
    <source>
        <dbReference type="ARBA" id="ARBA00022777"/>
    </source>
</evidence>
<reference evidence="18" key="1">
    <citation type="submission" date="2016-07" db="EMBL/GenBank/DDBJ databases">
        <authorList>
            <person name="Florea S."/>
            <person name="Webb J.S."/>
            <person name="Jaromczyk J."/>
            <person name="Schardl C.L."/>
        </authorList>
    </citation>
    <scope>NUCLEOTIDE SEQUENCE [LARGE SCALE GENOMIC DNA]</scope>
    <source>
        <strain evidence="18">MV-1</strain>
    </source>
</reference>
<comment type="function">
    <text evidence="1">Catalyzes the phosphorylation of riboflavin to FMN followed by the adenylation of FMN to FAD.</text>
</comment>
<gene>
    <name evidence="17" type="ORF">BEN30_09015</name>
</gene>
<feature type="domain" description="Riboflavin kinase" evidence="16">
    <location>
        <begin position="184"/>
        <end position="312"/>
    </location>
</feature>
<evidence type="ECO:0000313" key="17">
    <source>
        <dbReference type="EMBL" id="OEJ67643.1"/>
    </source>
</evidence>
<keyword evidence="4 15" id="KW-0285">Flavoprotein</keyword>
<dbReference type="Gene3D" id="2.40.30.30">
    <property type="entry name" value="Riboflavin kinase-like"/>
    <property type="match status" value="1"/>
</dbReference>
<evidence type="ECO:0000256" key="2">
    <source>
        <dbReference type="ARBA" id="ARBA00004726"/>
    </source>
</evidence>
<keyword evidence="11 15" id="KW-0067">ATP-binding</keyword>
<dbReference type="EC" id="2.7.1.26" evidence="15"/>
<dbReference type="Gene3D" id="3.40.50.620">
    <property type="entry name" value="HUPs"/>
    <property type="match status" value="1"/>
</dbReference>
<dbReference type="Proteomes" id="UP000095347">
    <property type="component" value="Unassembled WGS sequence"/>
</dbReference>
<dbReference type="InterPro" id="IPR002606">
    <property type="entry name" value="Riboflavin_kinase_bac"/>
</dbReference>
<evidence type="ECO:0000256" key="5">
    <source>
        <dbReference type="ARBA" id="ARBA00022643"/>
    </source>
</evidence>
<evidence type="ECO:0000313" key="18">
    <source>
        <dbReference type="Proteomes" id="UP000095347"/>
    </source>
</evidence>
<dbReference type="FunFam" id="3.40.50.620:FF:000021">
    <property type="entry name" value="Riboflavin biosynthesis protein"/>
    <property type="match status" value="1"/>
</dbReference>
<keyword evidence="12" id="KW-0511">Multifunctional enzyme</keyword>
<dbReference type="NCBIfam" id="NF004160">
    <property type="entry name" value="PRK05627.1-3"/>
    <property type="match status" value="1"/>
</dbReference>
<dbReference type="InterPro" id="IPR023468">
    <property type="entry name" value="Riboflavin_kinase"/>
</dbReference>
<comment type="caution">
    <text evidence="17">The sequence shown here is derived from an EMBL/GenBank/DDBJ whole genome shotgun (WGS) entry which is preliminary data.</text>
</comment>
<evidence type="ECO:0000256" key="15">
    <source>
        <dbReference type="PIRNR" id="PIRNR004491"/>
    </source>
</evidence>
<dbReference type="AlphaFoldDB" id="A0A1E5Q8F3"/>
<dbReference type="NCBIfam" id="NF004159">
    <property type="entry name" value="PRK05627.1-2"/>
    <property type="match status" value="1"/>
</dbReference>
<evidence type="ECO:0000256" key="10">
    <source>
        <dbReference type="ARBA" id="ARBA00022827"/>
    </source>
</evidence>
<dbReference type="PANTHER" id="PTHR22749:SF6">
    <property type="entry name" value="RIBOFLAVIN KINASE"/>
    <property type="match status" value="1"/>
</dbReference>
<dbReference type="Pfam" id="PF01687">
    <property type="entry name" value="Flavokinase"/>
    <property type="match status" value="1"/>
</dbReference>
<accession>A0A1E5Q8F3</accession>
<keyword evidence="6 15" id="KW-0808">Transferase</keyword>
<keyword evidence="7 15" id="KW-0548">Nucleotidyltransferase</keyword>
<evidence type="ECO:0000256" key="12">
    <source>
        <dbReference type="ARBA" id="ARBA00023268"/>
    </source>
</evidence>
<dbReference type="PANTHER" id="PTHR22749">
    <property type="entry name" value="RIBOFLAVIN KINASE/FMN ADENYLYLTRANSFERASE"/>
    <property type="match status" value="1"/>
</dbReference>
<dbReference type="STRING" id="28181.BEN30_09015"/>
<keyword evidence="18" id="KW-1185">Reference proteome</keyword>
<comment type="pathway">
    <text evidence="3 15">Cofactor biosynthesis; FMN biosynthesis; FMN from riboflavin (ATP route): step 1/1.</text>
</comment>
<dbReference type="PIRSF" id="PIRSF004491">
    <property type="entry name" value="FAD_Synth"/>
    <property type="match status" value="1"/>
</dbReference>
<dbReference type="GO" id="GO:0009231">
    <property type="term" value="P:riboflavin biosynthetic process"/>
    <property type="evidence" value="ECO:0007669"/>
    <property type="project" value="InterPro"/>
</dbReference>
<dbReference type="InterPro" id="IPR015864">
    <property type="entry name" value="FAD_synthase"/>
</dbReference>
<evidence type="ECO:0000256" key="4">
    <source>
        <dbReference type="ARBA" id="ARBA00022630"/>
    </source>
</evidence>
<organism evidence="17 18">
    <name type="scientific">Magnetovibrio blakemorei</name>
    <dbReference type="NCBI Taxonomy" id="28181"/>
    <lineage>
        <taxon>Bacteria</taxon>
        <taxon>Pseudomonadati</taxon>
        <taxon>Pseudomonadota</taxon>
        <taxon>Alphaproteobacteria</taxon>
        <taxon>Rhodospirillales</taxon>
        <taxon>Magnetovibrionaceae</taxon>
        <taxon>Magnetovibrio</taxon>
    </lineage>
</organism>
<evidence type="ECO:0000256" key="14">
    <source>
        <dbReference type="ARBA" id="ARBA00049494"/>
    </source>
</evidence>
<dbReference type="GO" id="GO:0008531">
    <property type="term" value="F:riboflavin kinase activity"/>
    <property type="evidence" value="ECO:0007669"/>
    <property type="project" value="UniProtKB-UniRule"/>
</dbReference>
<proteinExistence type="inferred from homology"/>
<dbReference type="UniPathway" id="UPA00277">
    <property type="reaction ID" value="UER00407"/>
</dbReference>
<dbReference type="InterPro" id="IPR015865">
    <property type="entry name" value="Riboflavin_kinase_bac/euk"/>
</dbReference>
<evidence type="ECO:0000256" key="11">
    <source>
        <dbReference type="ARBA" id="ARBA00022840"/>
    </source>
</evidence>
<dbReference type="GO" id="GO:0006747">
    <property type="term" value="P:FAD biosynthetic process"/>
    <property type="evidence" value="ECO:0007669"/>
    <property type="project" value="UniProtKB-UniRule"/>
</dbReference>
<dbReference type="EMBL" id="MCGG01000021">
    <property type="protein sequence ID" value="OEJ67643.1"/>
    <property type="molecule type" value="Genomic_DNA"/>
</dbReference>
<dbReference type="InterPro" id="IPR014729">
    <property type="entry name" value="Rossmann-like_a/b/a_fold"/>
</dbReference>
<dbReference type="SMART" id="SM00904">
    <property type="entry name" value="Flavokinase"/>
    <property type="match status" value="1"/>
</dbReference>
<dbReference type="InterPro" id="IPR023465">
    <property type="entry name" value="Riboflavin_kinase_dom_sf"/>
</dbReference>
<evidence type="ECO:0000256" key="3">
    <source>
        <dbReference type="ARBA" id="ARBA00005201"/>
    </source>
</evidence>
<keyword evidence="8 15" id="KW-0547">Nucleotide-binding</keyword>
<keyword evidence="5 15" id="KW-0288">FMN</keyword>